<evidence type="ECO:0000259" key="6">
    <source>
        <dbReference type="PROSITE" id="PS50234"/>
    </source>
</evidence>
<dbReference type="eggNOG" id="ENOG502SCT9">
    <property type="taxonomic scope" value="Eukaryota"/>
</dbReference>
<feature type="domain" description="VWFA" evidence="6">
    <location>
        <begin position="81"/>
        <end position="349"/>
    </location>
</feature>
<proteinExistence type="predicted"/>
<feature type="domain" description="EGF-like" evidence="5">
    <location>
        <begin position="498"/>
        <end position="530"/>
    </location>
</feature>
<keyword evidence="8" id="KW-1185">Reference proteome</keyword>
<keyword evidence="4" id="KW-0732">Signal</keyword>
<evidence type="ECO:0000256" key="4">
    <source>
        <dbReference type="SAM" id="SignalP"/>
    </source>
</evidence>
<keyword evidence="1" id="KW-1015">Disulfide bond</keyword>
<feature type="chain" id="PRO_5005537847" description="VWFA domain-containing protein" evidence="4">
    <location>
        <begin position="27"/>
        <end position="661"/>
    </location>
</feature>
<dbReference type="GeneID" id="25561941"/>
<dbReference type="STRING" id="461836.A0A0L0DXL9"/>
<evidence type="ECO:0000256" key="1">
    <source>
        <dbReference type="PROSITE-ProRule" id="PRU00076"/>
    </source>
</evidence>
<dbReference type="CDD" id="cd00198">
    <property type="entry name" value="vWFA"/>
    <property type="match status" value="1"/>
</dbReference>
<dbReference type="PROSITE" id="PS50234">
    <property type="entry name" value="VWFA"/>
    <property type="match status" value="1"/>
</dbReference>
<dbReference type="EMBL" id="GL349441">
    <property type="protein sequence ID" value="KNC56283.1"/>
    <property type="molecule type" value="Genomic_DNA"/>
</dbReference>
<dbReference type="Gene3D" id="3.40.50.410">
    <property type="entry name" value="von Willebrand factor, type A domain"/>
    <property type="match status" value="1"/>
</dbReference>
<dbReference type="AlphaFoldDB" id="A0A0L0DXL9"/>
<keyword evidence="1" id="KW-0245">EGF-like domain</keyword>
<evidence type="ECO:0000313" key="8">
    <source>
        <dbReference type="Proteomes" id="UP000054408"/>
    </source>
</evidence>
<evidence type="ECO:0000256" key="2">
    <source>
        <dbReference type="SAM" id="MobiDB-lite"/>
    </source>
</evidence>
<feature type="region of interest" description="Disordered" evidence="2">
    <location>
        <begin position="214"/>
        <end position="236"/>
    </location>
</feature>
<dbReference type="Pfam" id="PF13519">
    <property type="entry name" value="VWA_2"/>
    <property type="match status" value="1"/>
</dbReference>
<name>A0A0L0DXL9_THETB</name>
<dbReference type="Gene3D" id="2.10.25.10">
    <property type="entry name" value="Laminin"/>
    <property type="match status" value="1"/>
</dbReference>
<dbReference type="InterPro" id="IPR000742">
    <property type="entry name" value="EGF"/>
</dbReference>
<organism evidence="7 8">
    <name type="scientific">Thecamonas trahens ATCC 50062</name>
    <dbReference type="NCBI Taxonomy" id="461836"/>
    <lineage>
        <taxon>Eukaryota</taxon>
        <taxon>Apusozoa</taxon>
        <taxon>Apusomonadida</taxon>
        <taxon>Apusomonadidae</taxon>
        <taxon>Thecamonas</taxon>
    </lineage>
</organism>
<evidence type="ECO:0000259" key="5">
    <source>
        <dbReference type="PROSITE" id="PS50026"/>
    </source>
</evidence>
<sequence length="661" mass="70440">MSKADYSVMLVVALSLAVALSPLVDAQCTGSRALRDPSGCPDYTCKVKGCAFSSAATGATDCVYANKPCNICNPNAGKKADFMFIVDTSGSMRNEIEGVRSGLSNFVNYANTLGVDSRFGVIMYGSSLGNHQHYIQPLTSNVQDVLDALQFLADNVGGGWEPFLEGMRIAMNTAPDLTKYLNTMPTPANKVLSTAPVQWRADATKNLIVLTDEDSDRPYETPNRYNSMPSTDASCSTSGANDGFTASGFPLERDAVVADAIANDFRTYFMVQPGATCTDYQSGVIGAQVQWDDFSHFSADLTLQEYRKLAAPLQNSFQAQMLRAGKISRVYNVLDVDEPSFVNNFFTSLLDDTTLCDKCKSSVCVDDTCVDADLCVDNDPCTTDTCDATGADARCIFTPISCGSKPGDPCTNLLCDPATGSCSIEVPFVCNEVPSDVCFEYQCQANSADPPQPECVVVDRVCQVQSDPTNECLEATCHKRVGCIEGPTANKTKTQCFKPEGCDPPCGPNGGCSLEGSCVCTDGWSGPQCYIPPCNATCGGNGTCVVRIDADCDVSGLPNKDIPGECFVSRCQCNPGYVPPFCTLPARAPAPQILNETTIAIGATVAVLAIVAAIVLAFILWRVKKLANEVAELDAFANAESIGDNPLYSEANGWKANAIHE</sequence>
<evidence type="ECO:0000256" key="3">
    <source>
        <dbReference type="SAM" id="Phobius"/>
    </source>
</evidence>
<dbReference type="Proteomes" id="UP000054408">
    <property type="component" value="Unassembled WGS sequence"/>
</dbReference>
<dbReference type="PROSITE" id="PS01186">
    <property type="entry name" value="EGF_2"/>
    <property type="match status" value="1"/>
</dbReference>
<reference evidence="7 8" key="1">
    <citation type="submission" date="2010-05" db="EMBL/GenBank/DDBJ databases">
        <title>The Genome Sequence of Thecamonas trahens ATCC 50062.</title>
        <authorList>
            <consortium name="The Broad Institute Genome Sequencing Platform"/>
            <person name="Russ C."/>
            <person name="Cuomo C."/>
            <person name="Shea T."/>
            <person name="Young S.K."/>
            <person name="Zeng Q."/>
            <person name="Koehrsen M."/>
            <person name="Haas B."/>
            <person name="Borodovsky M."/>
            <person name="Guigo R."/>
            <person name="Alvarado L."/>
            <person name="Berlin A."/>
            <person name="Bochicchio J."/>
            <person name="Borenstein D."/>
            <person name="Chapman S."/>
            <person name="Chen Z."/>
            <person name="Freedman E."/>
            <person name="Gellesch M."/>
            <person name="Goldberg J."/>
            <person name="Griggs A."/>
            <person name="Gujja S."/>
            <person name="Heilman E."/>
            <person name="Heiman D."/>
            <person name="Hepburn T."/>
            <person name="Howarth C."/>
            <person name="Jen D."/>
            <person name="Larson L."/>
            <person name="Mehta T."/>
            <person name="Park D."/>
            <person name="Pearson M."/>
            <person name="Roberts A."/>
            <person name="Saif S."/>
            <person name="Shenoy N."/>
            <person name="Sisk P."/>
            <person name="Stolte C."/>
            <person name="Sykes S."/>
            <person name="Thomson T."/>
            <person name="Walk T."/>
            <person name="White J."/>
            <person name="Yandava C."/>
            <person name="Burger G."/>
            <person name="Gray M.W."/>
            <person name="Holland P.W.H."/>
            <person name="King N."/>
            <person name="Lang F.B.F."/>
            <person name="Roger A.J."/>
            <person name="Ruiz-Trillo I."/>
            <person name="Lander E."/>
            <person name="Nusbaum C."/>
        </authorList>
    </citation>
    <scope>NUCLEOTIDE SEQUENCE [LARGE SCALE GENOMIC DNA]</scope>
    <source>
        <strain evidence="7 8">ATCC 50062</strain>
    </source>
</reference>
<dbReference type="SUPFAM" id="SSF53300">
    <property type="entry name" value="vWA-like"/>
    <property type="match status" value="1"/>
</dbReference>
<dbReference type="InterPro" id="IPR036465">
    <property type="entry name" value="vWFA_dom_sf"/>
</dbReference>
<dbReference type="RefSeq" id="XP_013760802.1">
    <property type="nucleotide sequence ID" value="XM_013905348.1"/>
</dbReference>
<dbReference type="PROSITE" id="PS50026">
    <property type="entry name" value="EGF_3"/>
    <property type="match status" value="1"/>
</dbReference>
<evidence type="ECO:0008006" key="9">
    <source>
        <dbReference type="Google" id="ProtNLM"/>
    </source>
</evidence>
<accession>A0A0L0DXL9</accession>
<dbReference type="InterPro" id="IPR002035">
    <property type="entry name" value="VWF_A"/>
</dbReference>
<feature type="disulfide bond" evidence="1">
    <location>
        <begin position="502"/>
        <end position="512"/>
    </location>
</feature>
<dbReference type="SMART" id="SM00327">
    <property type="entry name" value="VWA"/>
    <property type="match status" value="1"/>
</dbReference>
<dbReference type="PROSITE" id="PS00022">
    <property type="entry name" value="EGF_1"/>
    <property type="match status" value="1"/>
</dbReference>
<protein>
    <recommendedName>
        <fullName evidence="9">VWFA domain-containing protein</fullName>
    </recommendedName>
</protein>
<feature type="compositionally biased region" description="Polar residues" evidence="2">
    <location>
        <begin position="223"/>
        <end position="236"/>
    </location>
</feature>
<feature type="signal peptide" evidence="4">
    <location>
        <begin position="1"/>
        <end position="26"/>
    </location>
</feature>
<feature type="transmembrane region" description="Helical" evidence="3">
    <location>
        <begin position="599"/>
        <end position="621"/>
    </location>
</feature>
<gene>
    <name evidence="7" type="ORF">AMSG_02252</name>
</gene>
<evidence type="ECO:0000313" key="7">
    <source>
        <dbReference type="EMBL" id="KNC56283.1"/>
    </source>
</evidence>
<keyword evidence="3" id="KW-0812">Transmembrane</keyword>
<keyword evidence="3" id="KW-0472">Membrane</keyword>
<comment type="caution">
    <text evidence="1">Lacks conserved residue(s) required for the propagation of feature annotation.</text>
</comment>
<dbReference type="OrthoDB" id="2160190at2759"/>
<feature type="disulfide bond" evidence="1">
    <location>
        <begin position="520"/>
        <end position="529"/>
    </location>
</feature>
<keyword evidence="3" id="KW-1133">Transmembrane helix</keyword>